<keyword evidence="2" id="KW-1185">Reference proteome</keyword>
<gene>
    <name evidence="1" type="ORF">L6452_32431</name>
</gene>
<protein>
    <submittedName>
        <fullName evidence="1">Uncharacterized protein</fullName>
    </submittedName>
</protein>
<evidence type="ECO:0000313" key="2">
    <source>
        <dbReference type="Proteomes" id="UP001055879"/>
    </source>
</evidence>
<name>A0ACB8Z570_ARCLA</name>
<evidence type="ECO:0000313" key="1">
    <source>
        <dbReference type="EMBL" id="KAI3692611.1"/>
    </source>
</evidence>
<proteinExistence type="predicted"/>
<reference evidence="2" key="1">
    <citation type="journal article" date="2022" name="Mol. Ecol. Resour.">
        <title>The genomes of chicory, endive, great burdock and yacon provide insights into Asteraceae palaeo-polyploidization history and plant inulin production.</title>
        <authorList>
            <person name="Fan W."/>
            <person name="Wang S."/>
            <person name="Wang H."/>
            <person name="Wang A."/>
            <person name="Jiang F."/>
            <person name="Liu H."/>
            <person name="Zhao H."/>
            <person name="Xu D."/>
            <person name="Zhang Y."/>
        </authorList>
    </citation>
    <scope>NUCLEOTIDE SEQUENCE [LARGE SCALE GENOMIC DNA]</scope>
    <source>
        <strain evidence="2">cv. Niubang</strain>
    </source>
</reference>
<reference evidence="1 2" key="2">
    <citation type="journal article" date="2022" name="Mol. Ecol. Resour.">
        <title>The genomes of chicory, endive, great burdock and yacon provide insights into Asteraceae paleo-polyploidization history and plant inulin production.</title>
        <authorList>
            <person name="Fan W."/>
            <person name="Wang S."/>
            <person name="Wang H."/>
            <person name="Wang A."/>
            <person name="Jiang F."/>
            <person name="Liu H."/>
            <person name="Zhao H."/>
            <person name="Xu D."/>
            <person name="Zhang Y."/>
        </authorList>
    </citation>
    <scope>NUCLEOTIDE SEQUENCE [LARGE SCALE GENOMIC DNA]</scope>
    <source>
        <strain evidence="2">cv. Niubang</strain>
    </source>
</reference>
<comment type="caution">
    <text evidence="1">The sequence shown here is derived from an EMBL/GenBank/DDBJ whole genome shotgun (WGS) entry which is preliminary data.</text>
</comment>
<organism evidence="1 2">
    <name type="scientific">Arctium lappa</name>
    <name type="common">Greater burdock</name>
    <name type="synonym">Lappa major</name>
    <dbReference type="NCBI Taxonomy" id="4217"/>
    <lineage>
        <taxon>Eukaryota</taxon>
        <taxon>Viridiplantae</taxon>
        <taxon>Streptophyta</taxon>
        <taxon>Embryophyta</taxon>
        <taxon>Tracheophyta</taxon>
        <taxon>Spermatophyta</taxon>
        <taxon>Magnoliopsida</taxon>
        <taxon>eudicotyledons</taxon>
        <taxon>Gunneridae</taxon>
        <taxon>Pentapetalae</taxon>
        <taxon>asterids</taxon>
        <taxon>campanulids</taxon>
        <taxon>Asterales</taxon>
        <taxon>Asteraceae</taxon>
        <taxon>Carduoideae</taxon>
        <taxon>Cardueae</taxon>
        <taxon>Arctiinae</taxon>
        <taxon>Arctium</taxon>
    </lineage>
</organism>
<dbReference type="EMBL" id="CM042057">
    <property type="protein sequence ID" value="KAI3692611.1"/>
    <property type="molecule type" value="Genomic_DNA"/>
</dbReference>
<dbReference type="Proteomes" id="UP001055879">
    <property type="component" value="Linkage Group LG11"/>
</dbReference>
<accession>A0ACB8Z570</accession>
<sequence>MVEHITDDLNQPPQSTYPSKEDSIVGLETEEDVSKHGESSLHPLDTTDAMVVVLDLEQQQAEEGLRRMQGEFQQKLLAIQKKNEEAIRLKKEEEKRRRGEEERKKNREREEERKKKEEEERKKREEEERVRREEEERLRRAEALRKKRGEEEKWKKRRRKGRGFELRSERRG</sequence>